<dbReference type="AlphaFoldDB" id="A0AA43U0D0"/>
<keyword evidence="2" id="KW-0472">Membrane</keyword>
<evidence type="ECO:0000313" key="3">
    <source>
        <dbReference type="EMBL" id="MDI1492720.1"/>
    </source>
</evidence>
<keyword evidence="2" id="KW-1133">Transmembrane helix</keyword>
<reference evidence="3" key="1">
    <citation type="journal article" date="2023" name="Genome Biol. Evol.">
        <title>First Whole Genome Sequence and Flow Cytometry Genome Size Data for the Lichen-Forming Fungus Ramalina farinacea (Ascomycota).</title>
        <authorList>
            <person name="Llewellyn T."/>
            <person name="Mian S."/>
            <person name="Hill R."/>
            <person name="Leitch I.J."/>
            <person name="Gaya E."/>
        </authorList>
    </citation>
    <scope>NUCLEOTIDE SEQUENCE</scope>
    <source>
        <strain evidence="3">LIQ254RAFAR</strain>
    </source>
</reference>
<dbReference type="PANTHER" id="PTHR28019">
    <property type="entry name" value="CELL MEMBRANE PROTEIN YLR413W-RELATED"/>
    <property type="match status" value="1"/>
</dbReference>
<dbReference type="InterPro" id="IPR009571">
    <property type="entry name" value="SUR7/Rim9-like_fungi"/>
</dbReference>
<feature type="transmembrane region" description="Helical" evidence="2">
    <location>
        <begin position="299"/>
        <end position="326"/>
    </location>
</feature>
<feature type="transmembrane region" description="Helical" evidence="2">
    <location>
        <begin position="252"/>
        <end position="279"/>
    </location>
</feature>
<comment type="caution">
    <text evidence="3">The sequence shown here is derived from an EMBL/GenBank/DDBJ whole genome shotgun (WGS) entry which is preliminary data.</text>
</comment>
<feature type="transmembrane region" description="Helical" evidence="2">
    <location>
        <begin position="220"/>
        <end position="240"/>
    </location>
</feature>
<feature type="transmembrane region" description="Helical" evidence="2">
    <location>
        <begin position="7"/>
        <end position="30"/>
    </location>
</feature>
<dbReference type="EMBL" id="JAPUFD010000020">
    <property type="protein sequence ID" value="MDI1492720.1"/>
    <property type="molecule type" value="Genomic_DNA"/>
</dbReference>
<feature type="region of interest" description="Disordered" evidence="1">
    <location>
        <begin position="87"/>
        <end position="107"/>
    </location>
</feature>
<evidence type="ECO:0000256" key="1">
    <source>
        <dbReference type="SAM" id="MobiDB-lite"/>
    </source>
</evidence>
<dbReference type="PANTHER" id="PTHR28019:SF7">
    <property type="entry name" value="SUR7 PROTEIN"/>
    <property type="match status" value="1"/>
</dbReference>
<name>A0AA43U0D0_9LECA</name>
<evidence type="ECO:0000256" key="2">
    <source>
        <dbReference type="SAM" id="Phobius"/>
    </source>
</evidence>
<dbReference type="Pfam" id="PF06687">
    <property type="entry name" value="SUR7"/>
    <property type="match status" value="1"/>
</dbReference>
<dbReference type="GO" id="GO:0031505">
    <property type="term" value="P:fungal-type cell wall organization"/>
    <property type="evidence" value="ECO:0007669"/>
    <property type="project" value="TreeGrafter"/>
</dbReference>
<dbReference type="InterPro" id="IPR052413">
    <property type="entry name" value="SUR7_domain"/>
</dbReference>
<gene>
    <name evidence="3" type="ORF">OHK93_004502</name>
</gene>
<accession>A0AA43U0D0</accession>
<feature type="region of interest" description="Disordered" evidence="1">
    <location>
        <begin position="405"/>
        <end position="436"/>
    </location>
</feature>
<proteinExistence type="predicted"/>
<keyword evidence="4" id="KW-1185">Reference proteome</keyword>
<sequence>MSPTNAAIPGVALICSAVAFIIAICCLVAGTNPKTLNGMELYTLNTSMAGPTLLKDLNLPAPNASVDLNQVFGRSILDDAKNKASDAANDAKSTAQGAAKSAKDTAGNAVDKAQQELQAAEDAVKNAAATIVSDFINATIETLDIQQFYVAHLLTYCEGDYTSEGKENLTYCSNHSPNHKNSSQAVNMSSIPSFLSHLDLPDPVEYGMKAATLITKVISLFYIFGLLATFAAIVLSALCVHRHMIHSNQLGLLRFATLGCAFVSFGSLLLASIFIHFMVKSICGFFNDNPRLGVAAYKGGMFAGCSWAAVGLMGVAVMAIVADVFLGRSKGRQETFEKGYVMEERVLRAEFFEFLSLAPAAEFLELPSFLPPYHFSPSYWWMPVPMYSLLPVSAPAAKLRMCRQTQRRHNPREEVRKTRRVSGSDQYHSPRNDTAVAKTTKATQQLLSLLTKPILSLKNVDRAQFIGTSDPTLTLVIRMIICK</sequence>
<protein>
    <submittedName>
        <fullName evidence="3">Uncharacterized protein</fullName>
    </submittedName>
</protein>
<keyword evidence="2" id="KW-0812">Transmembrane</keyword>
<dbReference type="Proteomes" id="UP001161017">
    <property type="component" value="Unassembled WGS sequence"/>
</dbReference>
<dbReference type="GO" id="GO:0005886">
    <property type="term" value="C:plasma membrane"/>
    <property type="evidence" value="ECO:0007669"/>
    <property type="project" value="InterPro"/>
</dbReference>
<evidence type="ECO:0000313" key="4">
    <source>
        <dbReference type="Proteomes" id="UP001161017"/>
    </source>
</evidence>
<dbReference type="GO" id="GO:0051285">
    <property type="term" value="C:cell cortex of cell tip"/>
    <property type="evidence" value="ECO:0007669"/>
    <property type="project" value="TreeGrafter"/>
</dbReference>
<organism evidence="3 4">
    <name type="scientific">Ramalina farinacea</name>
    <dbReference type="NCBI Taxonomy" id="258253"/>
    <lineage>
        <taxon>Eukaryota</taxon>
        <taxon>Fungi</taxon>
        <taxon>Dikarya</taxon>
        <taxon>Ascomycota</taxon>
        <taxon>Pezizomycotina</taxon>
        <taxon>Lecanoromycetes</taxon>
        <taxon>OSLEUM clade</taxon>
        <taxon>Lecanoromycetidae</taxon>
        <taxon>Lecanorales</taxon>
        <taxon>Lecanorineae</taxon>
        <taxon>Ramalinaceae</taxon>
        <taxon>Ramalina</taxon>
    </lineage>
</organism>